<protein>
    <submittedName>
        <fullName evidence="2">Uncharacterized protein</fullName>
    </submittedName>
</protein>
<name>A0A5J9UTU2_9POAL</name>
<feature type="region of interest" description="Disordered" evidence="1">
    <location>
        <begin position="1"/>
        <end position="30"/>
    </location>
</feature>
<comment type="caution">
    <text evidence="2">The sequence shown here is derived from an EMBL/GenBank/DDBJ whole genome shotgun (WGS) entry which is preliminary data.</text>
</comment>
<gene>
    <name evidence="2" type="ORF">EJB05_29247</name>
</gene>
<evidence type="ECO:0000313" key="2">
    <source>
        <dbReference type="EMBL" id="TVU26691.1"/>
    </source>
</evidence>
<accession>A0A5J9UTU2</accession>
<reference evidence="2 3" key="1">
    <citation type="journal article" date="2019" name="Sci. Rep.">
        <title>A high-quality genome of Eragrostis curvula grass provides insights into Poaceae evolution and supports new strategies to enhance forage quality.</title>
        <authorList>
            <person name="Carballo J."/>
            <person name="Santos B.A.C.M."/>
            <person name="Zappacosta D."/>
            <person name="Garbus I."/>
            <person name="Selva J.P."/>
            <person name="Gallo C.A."/>
            <person name="Diaz A."/>
            <person name="Albertini E."/>
            <person name="Caccamo M."/>
            <person name="Echenique V."/>
        </authorList>
    </citation>
    <scope>NUCLEOTIDE SEQUENCE [LARGE SCALE GENOMIC DNA]</scope>
    <source>
        <strain evidence="3">cv. Victoria</strain>
        <tissue evidence="2">Leaf</tissue>
    </source>
</reference>
<dbReference type="AlphaFoldDB" id="A0A5J9UTU2"/>
<proteinExistence type="predicted"/>
<keyword evidence="3" id="KW-1185">Reference proteome</keyword>
<dbReference type="Proteomes" id="UP000324897">
    <property type="component" value="Chromosome 2"/>
</dbReference>
<dbReference type="EMBL" id="RWGY01000013">
    <property type="protein sequence ID" value="TVU26691.1"/>
    <property type="molecule type" value="Genomic_DNA"/>
</dbReference>
<evidence type="ECO:0000256" key="1">
    <source>
        <dbReference type="SAM" id="MobiDB-lite"/>
    </source>
</evidence>
<dbReference type="Gramene" id="TVU26691">
    <property type="protein sequence ID" value="TVU26691"/>
    <property type="gene ID" value="EJB05_29247"/>
</dbReference>
<feature type="non-terminal residue" evidence="2">
    <location>
        <position position="1"/>
    </location>
</feature>
<organism evidence="2 3">
    <name type="scientific">Eragrostis curvula</name>
    <name type="common">weeping love grass</name>
    <dbReference type="NCBI Taxonomy" id="38414"/>
    <lineage>
        <taxon>Eukaryota</taxon>
        <taxon>Viridiplantae</taxon>
        <taxon>Streptophyta</taxon>
        <taxon>Embryophyta</taxon>
        <taxon>Tracheophyta</taxon>
        <taxon>Spermatophyta</taxon>
        <taxon>Magnoliopsida</taxon>
        <taxon>Liliopsida</taxon>
        <taxon>Poales</taxon>
        <taxon>Poaceae</taxon>
        <taxon>PACMAD clade</taxon>
        <taxon>Chloridoideae</taxon>
        <taxon>Eragrostideae</taxon>
        <taxon>Eragrostidinae</taxon>
        <taxon>Eragrostis</taxon>
    </lineage>
</organism>
<evidence type="ECO:0000313" key="3">
    <source>
        <dbReference type="Proteomes" id="UP000324897"/>
    </source>
</evidence>
<sequence length="130" mass="14206">MSPYKYQHLPTSSPHPQTLPMPPGCRRYSSSSRLAPALQVAIGVPADLPNELKPNFTKGCAYTSSTPYPNLVARGALNPLGSASQQPSLPDLDLSSAHNGNYIHLVRMDDDVEKRYENMKSKTRALSNIV</sequence>